<dbReference type="EMBL" id="UYRT01017232">
    <property type="protein sequence ID" value="VDK56723.1"/>
    <property type="molecule type" value="Genomic_DNA"/>
</dbReference>
<gene>
    <name evidence="6" type="ORF">GPUH_LOCUS6961</name>
</gene>
<dbReference type="Gene3D" id="3.70.10.10">
    <property type="match status" value="1"/>
</dbReference>
<dbReference type="GO" id="GO:0000077">
    <property type="term" value="P:DNA damage checkpoint signaling"/>
    <property type="evidence" value="ECO:0007669"/>
    <property type="project" value="InterPro"/>
</dbReference>
<evidence type="ECO:0000256" key="1">
    <source>
        <dbReference type="ARBA" id="ARBA00004123"/>
    </source>
</evidence>
<keyword evidence="5" id="KW-0539">Nucleus</keyword>
<dbReference type="GO" id="GO:0030896">
    <property type="term" value="C:checkpoint clamp complex"/>
    <property type="evidence" value="ECO:0007669"/>
    <property type="project" value="TreeGrafter"/>
</dbReference>
<dbReference type="InterPro" id="IPR046938">
    <property type="entry name" value="DNA_clamp_sf"/>
</dbReference>
<dbReference type="InterPro" id="IPR003021">
    <property type="entry name" value="Rad1_Rec1_Rad17"/>
</dbReference>
<accession>A0A183DE17</accession>
<dbReference type="PANTHER" id="PTHR10870:SF0">
    <property type="entry name" value="CELL CYCLE CHECKPOINT PROTEIN RAD1"/>
    <property type="match status" value="1"/>
</dbReference>
<evidence type="ECO:0000313" key="6">
    <source>
        <dbReference type="EMBL" id="VDK56723.1"/>
    </source>
</evidence>
<dbReference type="PANTHER" id="PTHR10870">
    <property type="entry name" value="CELL CYCLE CHECKPOINT PROTEIN RAD1"/>
    <property type="match status" value="1"/>
</dbReference>
<dbReference type="WBParaSite" id="GPUH_0000696701-mRNA-1">
    <property type="protein sequence ID" value="GPUH_0000696701-mRNA-1"/>
    <property type="gene ID" value="GPUH_0000696701"/>
</dbReference>
<keyword evidence="3" id="KW-0227">DNA damage</keyword>
<dbReference type="AlphaFoldDB" id="A0A183DE17"/>
<evidence type="ECO:0000256" key="2">
    <source>
        <dbReference type="ARBA" id="ARBA00010991"/>
    </source>
</evidence>
<keyword evidence="7" id="KW-1185">Reference proteome</keyword>
<dbReference type="SUPFAM" id="SSF55979">
    <property type="entry name" value="DNA clamp"/>
    <property type="match status" value="1"/>
</dbReference>
<protein>
    <submittedName>
        <fullName evidence="6 8">Uncharacterized protein</fullName>
    </submittedName>
</protein>
<comment type="subcellular location">
    <subcellularLocation>
        <location evidence="1">Nucleus</location>
    </subcellularLocation>
</comment>
<dbReference type="Proteomes" id="UP000271098">
    <property type="component" value="Unassembled WGS sequence"/>
</dbReference>
<sequence>MQVPQHSEQVERLECREVVEFTYKAITIKKMLPSLNICDKLSVRMDERGILSIQFMIEQTENAHTFLEFYVSSINFYAFLLLL</sequence>
<evidence type="ECO:0000256" key="4">
    <source>
        <dbReference type="ARBA" id="ARBA00023204"/>
    </source>
</evidence>
<dbReference type="OrthoDB" id="337581at2759"/>
<evidence type="ECO:0000313" key="8">
    <source>
        <dbReference type="WBParaSite" id="GPUH_0000696701-mRNA-1"/>
    </source>
</evidence>
<dbReference type="GO" id="GO:0006281">
    <property type="term" value="P:DNA repair"/>
    <property type="evidence" value="ECO:0007669"/>
    <property type="project" value="UniProtKB-KW"/>
</dbReference>
<reference evidence="8" key="1">
    <citation type="submission" date="2016-06" db="UniProtKB">
        <authorList>
            <consortium name="WormBaseParasite"/>
        </authorList>
    </citation>
    <scope>IDENTIFICATION</scope>
</reference>
<evidence type="ECO:0000256" key="5">
    <source>
        <dbReference type="ARBA" id="ARBA00023242"/>
    </source>
</evidence>
<evidence type="ECO:0000313" key="7">
    <source>
        <dbReference type="Proteomes" id="UP000271098"/>
    </source>
</evidence>
<comment type="similarity">
    <text evidence="2">Belongs to the rad1 family.</text>
</comment>
<proteinExistence type="inferred from homology"/>
<dbReference type="Pfam" id="PF02144">
    <property type="entry name" value="Rad1"/>
    <property type="match status" value="1"/>
</dbReference>
<keyword evidence="4" id="KW-0234">DNA repair</keyword>
<evidence type="ECO:0000256" key="3">
    <source>
        <dbReference type="ARBA" id="ARBA00022763"/>
    </source>
</evidence>
<reference evidence="6 7" key="2">
    <citation type="submission" date="2018-11" db="EMBL/GenBank/DDBJ databases">
        <authorList>
            <consortium name="Pathogen Informatics"/>
        </authorList>
    </citation>
    <scope>NUCLEOTIDE SEQUENCE [LARGE SCALE GENOMIC DNA]</scope>
</reference>
<dbReference type="PRINTS" id="PR01245">
    <property type="entry name" value="RAD1REC1"/>
</dbReference>
<organism evidence="8">
    <name type="scientific">Gongylonema pulchrum</name>
    <dbReference type="NCBI Taxonomy" id="637853"/>
    <lineage>
        <taxon>Eukaryota</taxon>
        <taxon>Metazoa</taxon>
        <taxon>Ecdysozoa</taxon>
        <taxon>Nematoda</taxon>
        <taxon>Chromadorea</taxon>
        <taxon>Rhabditida</taxon>
        <taxon>Spirurina</taxon>
        <taxon>Spiruromorpha</taxon>
        <taxon>Spiruroidea</taxon>
        <taxon>Gongylonematidae</taxon>
        <taxon>Gongylonema</taxon>
    </lineage>
</organism>
<name>A0A183DE17_9BILA</name>